<dbReference type="NCBIfam" id="NF006505">
    <property type="entry name" value="PRK08939.1"/>
    <property type="match status" value="1"/>
</dbReference>
<dbReference type="Pfam" id="PF07319">
    <property type="entry name" value="DnaI_N"/>
    <property type="match status" value="1"/>
</dbReference>
<accession>K9EF31</accession>
<dbReference type="GO" id="GO:0006260">
    <property type="term" value="P:DNA replication"/>
    <property type="evidence" value="ECO:0007669"/>
    <property type="project" value="TreeGrafter"/>
</dbReference>
<dbReference type="PANTHER" id="PTHR30050:SF8">
    <property type="entry name" value="PRIMOSOMAL PROTEIN DNAI"/>
    <property type="match status" value="1"/>
</dbReference>
<dbReference type="Gene3D" id="3.40.50.300">
    <property type="entry name" value="P-loop containing nucleotide triphosphate hydrolases"/>
    <property type="match status" value="1"/>
</dbReference>
<dbReference type="SUPFAM" id="SSF52540">
    <property type="entry name" value="P-loop containing nucleoside triphosphate hydrolases"/>
    <property type="match status" value="1"/>
</dbReference>
<dbReference type="STRING" id="883081.HMPREF9698_00051"/>
<dbReference type="OrthoDB" id="61127at2"/>
<dbReference type="InterPro" id="IPR027417">
    <property type="entry name" value="P-loop_NTPase"/>
</dbReference>
<dbReference type="GO" id="GO:0005524">
    <property type="term" value="F:ATP binding"/>
    <property type="evidence" value="ECO:0007669"/>
    <property type="project" value="InterPro"/>
</dbReference>
<name>K9EF31_9LACT</name>
<dbReference type="CDD" id="cd00009">
    <property type="entry name" value="AAA"/>
    <property type="match status" value="1"/>
</dbReference>
<gene>
    <name evidence="3" type="ORF">HMPREF9698_00051</name>
</gene>
<reference evidence="3 4" key="1">
    <citation type="submission" date="2012-09" db="EMBL/GenBank/DDBJ databases">
        <title>The Genome Sequence of Alloiococcus otitis ATCC 51267.</title>
        <authorList>
            <consortium name="The Broad Institute Genome Sequencing Platform"/>
            <person name="Earl A."/>
            <person name="Ward D."/>
            <person name="Feldgarden M."/>
            <person name="Gevers D."/>
            <person name="Huys G."/>
            <person name="Walker B."/>
            <person name="Young S.K."/>
            <person name="Zeng Q."/>
            <person name="Gargeya S."/>
            <person name="Fitzgerald M."/>
            <person name="Haas B."/>
            <person name="Abouelleil A."/>
            <person name="Alvarado L."/>
            <person name="Arachchi H.M."/>
            <person name="Berlin A.M."/>
            <person name="Chapman S.B."/>
            <person name="Goldberg J."/>
            <person name="Griggs A."/>
            <person name="Gujja S."/>
            <person name="Hansen M."/>
            <person name="Howarth C."/>
            <person name="Imamovic A."/>
            <person name="Larimer J."/>
            <person name="McCowen C."/>
            <person name="Montmayeur A."/>
            <person name="Murphy C."/>
            <person name="Neiman D."/>
            <person name="Pearson M."/>
            <person name="Priest M."/>
            <person name="Roberts A."/>
            <person name="Saif S."/>
            <person name="Shea T."/>
            <person name="Sisk P."/>
            <person name="Sykes S."/>
            <person name="Wortman J."/>
            <person name="Nusbaum C."/>
            <person name="Birren B."/>
        </authorList>
    </citation>
    <scope>NUCLEOTIDE SEQUENCE [LARGE SCALE GENOMIC DNA]</scope>
    <source>
        <strain evidence="3 4">ATCC 51267</strain>
    </source>
</reference>
<keyword evidence="4" id="KW-1185">Reference proteome</keyword>
<dbReference type="Proteomes" id="UP000009875">
    <property type="component" value="Unassembled WGS sequence"/>
</dbReference>
<evidence type="ECO:0008006" key="5">
    <source>
        <dbReference type="Google" id="ProtNLM"/>
    </source>
</evidence>
<evidence type="ECO:0000259" key="1">
    <source>
        <dbReference type="Pfam" id="PF00308"/>
    </source>
</evidence>
<protein>
    <recommendedName>
        <fullName evidence="5">Primosomal protein DnaI</fullName>
    </recommendedName>
</protein>
<dbReference type="EMBL" id="AGXA01000001">
    <property type="protein sequence ID" value="EKU94461.1"/>
    <property type="molecule type" value="Genomic_DNA"/>
</dbReference>
<feature type="domain" description="Primosomal DnaI N-terminal" evidence="2">
    <location>
        <begin position="1"/>
        <end position="98"/>
    </location>
</feature>
<comment type="caution">
    <text evidence="3">The sequence shown here is derived from an EMBL/GenBank/DDBJ whole genome shotgun (WGS) entry which is preliminary data.</text>
</comment>
<organism evidence="3 4">
    <name type="scientific">Alloiococcus otitis ATCC 51267</name>
    <dbReference type="NCBI Taxonomy" id="883081"/>
    <lineage>
        <taxon>Bacteria</taxon>
        <taxon>Bacillati</taxon>
        <taxon>Bacillota</taxon>
        <taxon>Bacilli</taxon>
        <taxon>Lactobacillales</taxon>
        <taxon>Carnobacteriaceae</taxon>
        <taxon>Alloiococcus</taxon>
    </lineage>
</organism>
<dbReference type="InterPro" id="IPR009928">
    <property type="entry name" value="DnaI_N"/>
</dbReference>
<evidence type="ECO:0000259" key="2">
    <source>
        <dbReference type="Pfam" id="PF07319"/>
    </source>
</evidence>
<dbReference type="InterPro" id="IPR013317">
    <property type="entry name" value="DnaA_dom"/>
</dbReference>
<proteinExistence type="predicted"/>
<dbReference type="HOGENOM" id="CLU_077384_1_0_9"/>
<sequence length="317" mass="36559">MESIQDQLAKLMNPRRLNQKYQEILKEKVFKDPDVKAFLEANRKNLDTEAVLKSASKLYEFVQEKKRFKADQTAGAESVVRGHYPKLVLHNKRILVEYVPSQEELDRQKKQASQNRLKTYYIDKEVQEANFDDLFYNQDKVKAIEKVIDFLEAYKADPKDFHQGLYLYGSFGVGKTYLLGAMAKTLTELGFEVSMVYFPSFTSDMKSAIGDNTVNDKLDAIQNTEILIIDDIGAESMSAWLRDDILGVILQYRMQHNLSTFFTSNISMKQLEEEHLAQVRGGSEPVKAARLMERVRYLAEEVEMTGTNQRHKSINKN</sequence>
<dbReference type="RefSeq" id="WP_003776135.1">
    <property type="nucleotide sequence ID" value="NZ_JH992957.1"/>
</dbReference>
<dbReference type="PANTHER" id="PTHR30050">
    <property type="entry name" value="CHROMOSOMAL REPLICATION INITIATOR PROTEIN DNAA"/>
    <property type="match status" value="1"/>
</dbReference>
<evidence type="ECO:0000313" key="4">
    <source>
        <dbReference type="Proteomes" id="UP000009875"/>
    </source>
</evidence>
<dbReference type="AlphaFoldDB" id="K9EF31"/>
<dbReference type="Pfam" id="PF00308">
    <property type="entry name" value="Bac_DnaA"/>
    <property type="match status" value="1"/>
</dbReference>
<dbReference type="eggNOG" id="COG1484">
    <property type="taxonomic scope" value="Bacteria"/>
</dbReference>
<dbReference type="PATRIC" id="fig|883081.3.peg.53"/>
<feature type="domain" description="Chromosomal replication initiator protein DnaA ATPAse" evidence="1">
    <location>
        <begin position="158"/>
        <end position="235"/>
    </location>
</feature>
<evidence type="ECO:0000313" key="3">
    <source>
        <dbReference type="EMBL" id="EKU94461.1"/>
    </source>
</evidence>